<accession>A0A1R4EQ17</accession>
<organism evidence="2 3">
    <name type="scientific">Arthrobacter rhombi</name>
    <dbReference type="NCBI Taxonomy" id="71253"/>
    <lineage>
        <taxon>Bacteria</taxon>
        <taxon>Bacillati</taxon>
        <taxon>Actinomycetota</taxon>
        <taxon>Actinomycetes</taxon>
        <taxon>Micrococcales</taxon>
        <taxon>Micrococcaceae</taxon>
        <taxon>Arthrobacter</taxon>
    </lineage>
</organism>
<keyword evidence="1" id="KW-0472">Membrane</keyword>
<dbReference type="RefSeq" id="WP_086993711.1">
    <property type="nucleotide sequence ID" value="NZ_FUHW01000001.1"/>
</dbReference>
<evidence type="ECO:0000313" key="2">
    <source>
        <dbReference type="EMBL" id="SJM45794.1"/>
    </source>
</evidence>
<keyword evidence="1" id="KW-1133">Transmembrane helix</keyword>
<feature type="transmembrane region" description="Helical" evidence="1">
    <location>
        <begin position="55"/>
        <end position="76"/>
    </location>
</feature>
<keyword evidence="3" id="KW-1185">Reference proteome</keyword>
<dbReference type="AlphaFoldDB" id="A0A1R4EQ17"/>
<dbReference type="Proteomes" id="UP000195913">
    <property type="component" value="Unassembled WGS sequence"/>
</dbReference>
<name>A0A1R4EQ17_9MICC</name>
<proteinExistence type="predicted"/>
<evidence type="ECO:0000256" key="1">
    <source>
        <dbReference type="SAM" id="Phobius"/>
    </source>
</evidence>
<sequence>MTRRPRRSAPWLVGGLLSALVVGPLAVLAGAVVAASSMAASFYGIANGPGSGSLVLIFLGAVLILAGWVAAIIGLYRLASTVDALGVERFAQSMPPPANAGHRTF</sequence>
<reference evidence="2 3" key="1">
    <citation type="submission" date="2017-02" db="EMBL/GenBank/DDBJ databases">
        <authorList>
            <person name="Peterson S.W."/>
        </authorList>
    </citation>
    <scope>NUCLEOTIDE SEQUENCE [LARGE SCALE GENOMIC DNA]</scope>
    <source>
        <strain evidence="2 3">B Ar 00.02</strain>
    </source>
</reference>
<keyword evidence="1" id="KW-0812">Transmembrane</keyword>
<dbReference type="EMBL" id="FUHW01000001">
    <property type="protein sequence ID" value="SJM45794.1"/>
    <property type="molecule type" value="Genomic_DNA"/>
</dbReference>
<protein>
    <submittedName>
        <fullName evidence="2">Uncharacterized protein</fullName>
    </submittedName>
</protein>
<evidence type="ECO:0000313" key="3">
    <source>
        <dbReference type="Proteomes" id="UP000195913"/>
    </source>
</evidence>
<gene>
    <name evidence="2" type="ORF">FM101_00205</name>
</gene>